<proteinExistence type="inferred from homology"/>
<evidence type="ECO:0000256" key="4">
    <source>
        <dbReference type="ARBA" id="ARBA00023125"/>
    </source>
</evidence>
<keyword evidence="5 9" id="KW-0371">Homeobox</keyword>
<gene>
    <name evidence="11" type="ORF">ISN45_At05g041090</name>
</gene>
<name>A0A8T2CXV9_9BRAS</name>
<comment type="subcellular location">
    <subcellularLocation>
        <location evidence="1 9">Nucleus</location>
    </subcellularLocation>
</comment>
<dbReference type="InterPro" id="IPR044557">
    <property type="entry name" value="WOX8/9-like"/>
</dbReference>
<dbReference type="EMBL" id="JAEFBK010000005">
    <property type="protein sequence ID" value="KAG7605088.1"/>
    <property type="molecule type" value="Genomic_DNA"/>
</dbReference>
<dbReference type="Proteomes" id="UP000694240">
    <property type="component" value="Chromosome 5"/>
</dbReference>
<evidence type="ECO:0000256" key="1">
    <source>
        <dbReference type="ARBA" id="ARBA00004123"/>
    </source>
</evidence>
<feature type="domain" description="Homeobox" evidence="10">
    <location>
        <begin position="70"/>
        <end position="127"/>
    </location>
</feature>
<evidence type="ECO:0000256" key="3">
    <source>
        <dbReference type="ARBA" id="ARBA00023015"/>
    </source>
</evidence>
<keyword evidence="3" id="KW-0805">Transcription regulation</keyword>
<keyword evidence="6" id="KW-0804">Transcription</keyword>
<evidence type="ECO:0000256" key="2">
    <source>
        <dbReference type="ARBA" id="ARBA00022473"/>
    </source>
</evidence>
<dbReference type="GO" id="GO:0003677">
    <property type="term" value="F:DNA binding"/>
    <property type="evidence" value="ECO:0007669"/>
    <property type="project" value="UniProtKB-KW"/>
</dbReference>
<accession>A0A8T2CXV9</accession>
<evidence type="ECO:0000313" key="11">
    <source>
        <dbReference type="EMBL" id="KAG7605088.1"/>
    </source>
</evidence>
<keyword evidence="4 9" id="KW-0238">DNA-binding</keyword>
<dbReference type="PANTHER" id="PTHR47288:SF1">
    <property type="entry name" value="WUSCHEL-RELATED HOMEOBOX 9"/>
    <property type="match status" value="1"/>
</dbReference>
<keyword evidence="2" id="KW-0217">Developmental protein</keyword>
<keyword evidence="7 9" id="KW-0539">Nucleus</keyword>
<evidence type="ECO:0000313" key="12">
    <source>
        <dbReference type="Proteomes" id="UP000694240"/>
    </source>
</evidence>
<sequence>MCPKHFYLSPSSLSSSKCHLAQTRILIRIMMIIIMIKANTIPSILRLSCTPLKVSNISSPSSPVVSDPKPEWKPNQHQAQILEELFIGGTVNPSLTSIKQITIKLQSYGEEVDDADVYKWFHNRKYSRKPKLVSYFMFL</sequence>
<dbReference type="Pfam" id="PF00046">
    <property type="entry name" value="Homeodomain"/>
    <property type="match status" value="1"/>
</dbReference>
<reference evidence="11 12" key="1">
    <citation type="submission" date="2020-12" db="EMBL/GenBank/DDBJ databases">
        <title>Concerted genomic and epigenomic changes stabilize Arabidopsis allopolyploids.</title>
        <authorList>
            <person name="Chen Z."/>
        </authorList>
    </citation>
    <scope>NUCLEOTIDE SEQUENCE [LARGE SCALE GENOMIC DNA]</scope>
    <source>
        <strain evidence="11">Allo738</strain>
        <tissue evidence="11">Leaf</tissue>
    </source>
</reference>
<evidence type="ECO:0000256" key="8">
    <source>
        <dbReference type="ARBA" id="ARBA00024040"/>
    </source>
</evidence>
<evidence type="ECO:0000256" key="7">
    <source>
        <dbReference type="ARBA" id="ARBA00023242"/>
    </source>
</evidence>
<evidence type="ECO:0000256" key="9">
    <source>
        <dbReference type="RuleBase" id="RU000682"/>
    </source>
</evidence>
<dbReference type="GO" id="GO:0005634">
    <property type="term" value="C:nucleus"/>
    <property type="evidence" value="ECO:0007669"/>
    <property type="project" value="UniProtKB-SubCell"/>
</dbReference>
<comment type="similarity">
    <text evidence="8">Belongs to the WUS homeobox family.</text>
</comment>
<dbReference type="GO" id="GO:0003700">
    <property type="term" value="F:DNA-binding transcription factor activity"/>
    <property type="evidence" value="ECO:0007669"/>
    <property type="project" value="InterPro"/>
</dbReference>
<dbReference type="AlphaFoldDB" id="A0A8T2CXV9"/>
<evidence type="ECO:0000256" key="5">
    <source>
        <dbReference type="ARBA" id="ARBA00023155"/>
    </source>
</evidence>
<dbReference type="InterPro" id="IPR001356">
    <property type="entry name" value="HD"/>
</dbReference>
<evidence type="ECO:0000256" key="6">
    <source>
        <dbReference type="ARBA" id="ARBA00023163"/>
    </source>
</evidence>
<protein>
    <submittedName>
        <fullName evidence="11">Homeobox-like domain superfamily</fullName>
    </submittedName>
</protein>
<comment type="caution">
    <text evidence="11">The sequence shown here is derived from an EMBL/GenBank/DDBJ whole genome shotgun (WGS) entry which is preliminary data.</text>
</comment>
<evidence type="ECO:0000259" key="10">
    <source>
        <dbReference type="Pfam" id="PF00046"/>
    </source>
</evidence>
<dbReference type="PANTHER" id="PTHR47288">
    <property type="entry name" value="WUSCHEL-RELATED HOMEOBOX 9"/>
    <property type="match status" value="1"/>
</dbReference>
<dbReference type="GO" id="GO:0050793">
    <property type="term" value="P:regulation of developmental process"/>
    <property type="evidence" value="ECO:0007669"/>
    <property type="project" value="InterPro"/>
</dbReference>
<organism evidence="11 12">
    <name type="scientific">Arabidopsis thaliana x Arabidopsis arenosa</name>
    <dbReference type="NCBI Taxonomy" id="1240361"/>
    <lineage>
        <taxon>Eukaryota</taxon>
        <taxon>Viridiplantae</taxon>
        <taxon>Streptophyta</taxon>
        <taxon>Embryophyta</taxon>
        <taxon>Tracheophyta</taxon>
        <taxon>Spermatophyta</taxon>
        <taxon>Magnoliopsida</taxon>
        <taxon>eudicotyledons</taxon>
        <taxon>Gunneridae</taxon>
        <taxon>Pentapetalae</taxon>
        <taxon>rosids</taxon>
        <taxon>malvids</taxon>
        <taxon>Brassicales</taxon>
        <taxon>Brassicaceae</taxon>
        <taxon>Camelineae</taxon>
        <taxon>Arabidopsis</taxon>
    </lineage>
</organism>
<keyword evidence="12" id="KW-1185">Reference proteome</keyword>